<protein>
    <recommendedName>
        <fullName evidence="6">C2H2-type domain-containing protein</fullName>
    </recommendedName>
</protein>
<sequence>MLFPDLQSEHYTIFKDGRPSQASHFKTSVDGDFLYCDGCERRFKLRKHLNYHKRHQCGITRQCNYCPFTTSSKLGLKLHLLNKHSNIANFGFMTNVMLLGEEYNKPLESFKCKNCGKMYRYKGNLQAHLRIECGKEPSMQCPYCPHKTKKKNNLKAHIAVRHLDMINSYKN</sequence>
<accession>A0A482X1H6</accession>
<evidence type="ECO:0000256" key="5">
    <source>
        <dbReference type="PROSITE-ProRule" id="PRU00042"/>
    </source>
</evidence>
<dbReference type="InterPro" id="IPR036236">
    <property type="entry name" value="Znf_C2H2_sf"/>
</dbReference>
<comment type="caution">
    <text evidence="7">The sequence shown here is derived from an EMBL/GenBank/DDBJ whole genome shotgun (WGS) entry which is preliminary data.</text>
</comment>
<keyword evidence="1" id="KW-0479">Metal-binding</keyword>
<evidence type="ECO:0000256" key="1">
    <source>
        <dbReference type="ARBA" id="ARBA00022723"/>
    </source>
</evidence>
<organism evidence="7 8">
    <name type="scientific">Laodelphax striatellus</name>
    <name type="common">Small brown planthopper</name>
    <name type="synonym">Delphax striatella</name>
    <dbReference type="NCBI Taxonomy" id="195883"/>
    <lineage>
        <taxon>Eukaryota</taxon>
        <taxon>Metazoa</taxon>
        <taxon>Ecdysozoa</taxon>
        <taxon>Arthropoda</taxon>
        <taxon>Hexapoda</taxon>
        <taxon>Insecta</taxon>
        <taxon>Pterygota</taxon>
        <taxon>Neoptera</taxon>
        <taxon>Paraneoptera</taxon>
        <taxon>Hemiptera</taxon>
        <taxon>Auchenorrhyncha</taxon>
        <taxon>Fulgoroidea</taxon>
        <taxon>Delphacidae</taxon>
        <taxon>Criomorphinae</taxon>
        <taxon>Laodelphax</taxon>
    </lineage>
</organism>
<dbReference type="FunFam" id="3.30.160.60:FF:000100">
    <property type="entry name" value="Zinc finger 45-like"/>
    <property type="match status" value="1"/>
</dbReference>
<feature type="domain" description="C2H2-type" evidence="6">
    <location>
        <begin position="110"/>
        <end position="137"/>
    </location>
</feature>
<evidence type="ECO:0000256" key="2">
    <source>
        <dbReference type="ARBA" id="ARBA00022737"/>
    </source>
</evidence>
<keyword evidence="2" id="KW-0677">Repeat</keyword>
<evidence type="ECO:0000313" key="8">
    <source>
        <dbReference type="Proteomes" id="UP000291343"/>
    </source>
</evidence>
<name>A0A482X1H6_LAOST</name>
<evidence type="ECO:0000313" key="7">
    <source>
        <dbReference type="EMBL" id="RZF39426.1"/>
    </source>
</evidence>
<dbReference type="AlphaFoldDB" id="A0A482X1H6"/>
<evidence type="ECO:0000259" key="6">
    <source>
        <dbReference type="PROSITE" id="PS50157"/>
    </source>
</evidence>
<keyword evidence="4" id="KW-0862">Zinc</keyword>
<dbReference type="PANTHER" id="PTHR24379">
    <property type="entry name" value="KRAB AND ZINC FINGER DOMAIN-CONTAINING"/>
    <property type="match status" value="1"/>
</dbReference>
<dbReference type="Gene3D" id="3.30.160.60">
    <property type="entry name" value="Classic Zinc Finger"/>
    <property type="match status" value="2"/>
</dbReference>
<dbReference type="OrthoDB" id="10004641at2759"/>
<dbReference type="InParanoid" id="A0A482X1H6"/>
<evidence type="ECO:0000256" key="4">
    <source>
        <dbReference type="ARBA" id="ARBA00022833"/>
    </source>
</evidence>
<keyword evidence="8" id="KW-1185">Reference proteome</keyword>
<evidence type="ECO:0000256" key="3">
    <source>
        <dbReference type="ARBA" id="ARBA00022771"/>
    </source>
</evidence>
<dbReference type="SMR" id="A0A482X1H6"/>
<dbReference type="SUPFAM" id="SSF57667">
    <property type="entry name" value="beta-beta-alpha zinc fingers"/>
    <property type="match status" value="1"/>
</dbReference>
<dbReference type="Proteomes" id="UP000291343">
    <property type="component" value="Unassembled WGS sequence"/>
</dbReference>
<reference evidence="7 8" key="1">
    <citation type="journal article" date="2017" name="Gigascience">
        <title>Genome sequence of the small brown planthopper, Laodelphax striatellus.</title>
        <authorList>
            <person name="Zhu J."/>
            <person name="Jiang F."/>
            <person name="Wang X."/>
            <person name="Yang P."/>
            <person name="Bao Y."/>
            <person name="Zhao W."/>
            <person name="Wang W."/>
            <person name="Lu H."/>
            <person name="Wang Q."/>
            <person name="Cui N."/>
            <person name="Li J."/>
            <person name="Chen X."/>
            <person name="Luo L."/>
            <person name="Yu J."/>
            <person name="Kang L."/>
            <person name="Cui F."/>
        </authorList>
    </citation>
    <scope>NUCLEOTIDE SEQUENCE [LARGE SCALE GENOMIC DNA]</scope>
    <source>
        <strain evidence="7">Lst14</strain>
    </source>
</reference>
<dbReference type="EMBL" id="QKKF02019844">
    <property type="protein sequence ID" value="RZF39426.1"/>
    <property type="molecule type" value="Genomic_DNA"/>
</dbReference>
<dbReference type="SMART" id="SM00355">
    <property type="entry name" value="ZnF_C2H2"/>
    <property type="match status" value="4"/>
</dbReference>
<keyword evidence="3 5" id="KW-0863">Zinc-finger</keyword>
<dbReference type="STRING" id="195883.A0A482X1H6"/>
<dbReference type="InterPro" id="IPR013087">
    <property type="entry name" value="Znf_C2H2_type"/>
</dbReference>
<proteinExistence type="predicted"/>
<dbReference type="GO" id="GO:0008270">
    <property type="term" value="F:zinc ion binding"/>
    <property type="evidence" value="ECO:0007669"/>
    <property type="project" value="UniProtKB-KW"/>
</dbReference>
<gene>
    <name evidence="7" type="ORF">LSTR_LSTR000947</name>
</gene>
<dbReference type="PROSITE" id="PS50157">
    <property type="entry name" value="ZINC_FINGER_C2H2_2"/>
    <property type="match status" value="1"/>
</dbReference>
<dbReference type="PANTHER" id="PTHR24379:SF121">
    <property type="entry name" value="C2H2-TYPE DOMAIN-CONTAINING PROTEIN"/>
    <property type="match status" value="1"/>
</dbReference>
<dbReference type="Pfam" id="PF00096">
    <property type="entry name" value="zf-C2H2"/>
    <property type="match status" value="2"/>
</dbReference>